<proteinExistence type="predicted"/>
<dbReference type="GeneID" id="59292151"/>
<dbReference type="Proteomes" id="UP000578531">
    <property type="component" value="Unassembled WGS sequence"/>
</dbReference>
<protein>
    <submittedName>
        <fullName evidence="1">Uncharacterized protein</fullName>
    </submittedName>
</protein>
<dbReference type="AlphaFoldDB" id="A0A8H6L0X5"/>
<dbReference type="OrthoDB" id="5423491at2759"/>
<evidence type="ECO:0000313" key="1">
    <source>
        <dbReference type="EMBL" id="KAF6231362.1"/>
    </source>
</evidence>
<evidence type="ECO:0000313" key="2">
    <source>
        <dbReference type="Proteomes" id="UP000578531"/>
    </source>
</evidence>
<name>A0A8H6L0X5_9LECA</name>
<dbReference type="RefSeq" id="XP_037160795.1">
    <property type="nucleotide sequence ID" value="XM_037312390.1"/>
</dbReference>
<accession>A0A8H6L0X5</accession>
<organism evidence="1 2">
    <name type="scientific">Letharia columbiana</name>
    <dbReference type="NCBI Taxonomy" id="112416"/>
    <lineage>
        <taxon>Eukaryota</taxon>
        <taxon>Fungi</taxon>
        <taxon>Dikarya</taxon>
        <taxon>Ascomycota</taxon>
        <taxon>Pezizomycotina</taxon>
        <taxon>Lecanoromycetes</taxon>
        <taxon>OSLEUM clade</taxon>
        <taxon>Lecanoromycetidae</taxon>
        <taxon>Lecanorales</taxon>
        <taxon>Lecanorineae</taxon>
        <taxon>Parmeliaceae</taxon>
        <taxon>Letharia</taxon>
    </lineage>
</organism>
<dbReference type="EMBL" id="JACCJC010000058">
    <property type="protein sequence ID" value="KAF6231362.1"/>
    <property type="molecule type" value="Genomic_DNA"/>
</dbReference>
<comment type="caution">
    <text evidence="1">The sequence shown here is derived from an EMBL/GenBank/DDBJ whole genome shotgun (WGS) entry which is preliminary data.</text>
</comment>
<reference evidence="1 2" key="1">
    <citation type="journal article" date="2020" name="Genomics">
        <title>Complete, high-quality genomes from long-read metagenomic sequencing of two wolf lichen thalli reveals enigmatic genome architecture.</title>
        <authorList>
            <person name="McKenzie S.K."/>
            <person name="Walston R.F."/>
            <person name="Allen J.L."/>
        </authorList>
    </citation>
    <scope>NUCLEOTIDE SEQUENCE [LARGE SCALE GENOMIC DNA]</scope>
    <source>
        <strain evidence="1">WasteWater2</strain>
    </source>
</reference>
<keyword evidence="2" id="KW-1185">Reference proteome</keyword>
<gene>
    <name evidence="1" type="ORF">HO173_010505</name>
</gene>
<sequence length="109" mass="12415">MWEDSGFELYEGITSEYYERGIDGEIGAPARRRLDMREALDTVRFKYYDLEESVEHLPPAEADRVMKWWIAKLYGHSGLSGGGAGQAWGGGRGKESSGGSLRLWIWERR</sequence>